<evidence type="ECO:0000313" key="3">
    <source>
        <dbReference type="Proteomes" id="UP001202328"/>
    </source>
</evidence>
<organism evidence="2 3">
    <name type="scientific">Papaver atlanticum</name>
    <dbReference type="NCBI Taxonomy" id="357466"/>
    <lineage>
        <taxon>Eukaryota</taxon>
        <taxon>Viridiplantae</taxon>
        <taxon>Streptophyta</taxon>
        <taxon>Embryophyta</taxon>
        <taxon>Tracheophyta</taxon>
        <taxon>Spermatophyta</taxon>
        <taxon>Magnoliopsida</taxon>
        <taxon>Ranunculales</taxon>
        <taxon>Papaveraceae</taxon>
        <taxon>Papaveroideae</taxon>
        <taxon>Papaver</taxon>
    </lineage>
</organism>
<evidence type="ECO:0000313" key="2">
    <source>
        <dbReference type="EMBL" id="KAI3861499.1"/>
    </source>
</evidence>
<keyword evidence="1" id="KW-0472">Membrane</keyword>
<reference evidence="2" key="1">
    <citation type="submission" date="2022-04" db="EMBL/GenBank/DDBJ databases">
        <title>A functionally conserved STORR gene fusion in Papaver species that diverged 16.8 million years ago.</title>
        <authorList>
            <person name="Catania T."/>
        </authorList>
    </citation>
    <scope>NUCLEOTIDE SEQUENCE</scope>
    <source>
        <strain evidence="2">S-188037</strain>
    </source>
</reference>
<evidence type="ECO:0000256" key="1">
    <source>
        <dbReference type="SAM" id="Phobius"/>
    </source>
</evidence>
<dbReference type="AlphaFoldDB" id="A0AAD4S572"/>
<proteinExistence type="predicted"/>
<dbReference type="PANTHER" id="PTHR36028:SF2">
    <property type="entry name" value="ATP SYNTHASE SUBUNIT E, MITOCHONDRIAL"/>
    <property type="match status" value="1"/>
</dbReference>
<accession>A0AAD4S572</accession>
<comment type="caution">
    <text evidence="2">The sequence shown here is derived from an EMBL/GenBank/DDBJ whole genome shotgun (WGS) entry which is preliminary data.</text>
</comment>
<keyword evidence="3" id="KW-1185">Reference proteome</keyword>
<dbReference type="EMBL" id="JAJJMB010014260">
    <property type="protein sequence ID" value="KAI3861499.1"/>
    <property type="molecule type" value="Genomic_DNA"/>
</dbReference>
<evidence type="ECO:0008006" key="4">
    <source>
        <dbReference type="Google" id="ProtNLM"/>
    </source>
</evidence>
<gene>
    <name evidence="2" type="ORF">MKW98_000451</name>
</gene>
<keyword evidence="1" id="KW-1133">Transmembrane helix</keyword>
<protein>
    <recommendedName>
        <fullName evidence="4">ATP synthase subunit e, mitochondrial</fullName>
    </recommendedName>
</protein>
<name>A0AAD4S572_9MAGN</name>
<dbReference type="Proteomes" id="UP001202328">
    <property type="component" value="Unassembled WGS sequence"/>
</dbReference>
<keyword evidence="1" id="KW-0812">Transmembrane</keyword>
<dbReference type="PANTHER" id="PTHR36028">
    <property type="entry name" value="OSJNBB0050O03.8 PROTEIN"/>
    <property type="match status" value="1"/>
</dbReference>
<feature type="transmembrane region" description="Helical" evidence="1">
    <location>
        <begin position="12"/>
        <end position="30"/>
    </location>
</feature>
<sequence length="53" mass="5598">MALPIGPYSGTSSLALVARASAFTFGLVYGSVKLKVLQLLCPLYVLRSNSEGH</sequence>